<reference evidence="2" key="2">
    <citation type="submission" date="2017-06" db="EMBL/GenBank/DDBJ databases">
        <title>WGS assembly of Brachypodium distachyon.</title>
        <authorList>
            <consortium name="The International Brachypodium Initiative"/>
            <person name="Lucas S."/>
            <person name="Harmon-Smith M."/>
            <person name="Lail K."/>
            <person name="Tice H."/>
            <person name="Grimwood J."/>
            <person name="Bruce D."/>
            <person name="Barry K."/>
            <person name="Shu S."/>
            <person name="Lindquist E."/>
            <person name="Wang M."/>
            <person name="Pitluck S."/>
            <person name="Vogel J.P."/>
            <person name="Garvin D.F."/>
            <person name="Mockler T.C."/>
            <person name="Schmutz J."/>
            <person name="Rokhsar D."/>
            <person name="Bevan M.W."/>
        </authorList>
    </citation>
    <scope>NUCLEOTIDE SEQUENCE</scope>
    <source>
        <strain evidence="2">Bd21</strain>
    </source>
</reference>
<name>A0A0Q3F9Y5_BRADI</name>
<sequence length="135" mass="14369">MGRIARALPPIPPQNLPRLDLLPHHRDSLPKIFLGWPRSSLPSGLKETLCDIWGSSYVYLLDLNFGSKKKPARPQGPAAATNLNPARKPPPMPTVPRKKPASPRASCRLRVDALASISSATAAAVPGAASLLEAA</sequence>
<feature type="region of interest" description="Disordered" evidence="1">
    <location>
        <begin position="69"/>
        <end position="105"/>
    </location>
</feature>
<evidence type="ECO:0000313" key="4">
    <source>
        <dbReference type="Proteomes" id="UP000008810"/>
    </source>
</evidence>
<organism evidence="2">
    <name type="scientific">Brachypodium distachyon</name>
    <name type="common">Purple false brome</name>
    <name type="synonym">Trachynia distachya</name>
    <dbReference type="NCBI Taxonomy" id="15368"/>
    <lineage>
        <taxon>Eukaryota</taxon>
        <taxon>Viridiplantae</taxon>
        <taxon>Streptophyta</taxon>
        <taxon>Embryophyta</taxon>
        <taxon>Tracheophyta</taxon>
        <taxon>Spermatophyta</taxon>
        <taxon>Magnoliopsida</taxon>
        <taxon>Liliopsida</taxon>
        <taxon>Poales</taxon>
        <taxon>Poaceae</taxon>
        <taxon>BOP clade</taxon>
        <taxon>Pooideae</taxon>
        <taxon>Stipodae</taxon>
        <taxon>Brachypodieae</taxon>
        <taxon>Brachypodium</taxon>
    </lineage>
</organism>
<reference evidence="2 3" key="1">
    <citation type="journal article" date="2010" name="Nature">
        <title>Genome sequencing and analysis of the model grass Brachypodium distachyon.</title>
        <authorList>
            <consortium name="International Brachypodium Initiative"/>
        </authorList>
    </citation>
    <scope>NUCLEOTIDE SEQUENCE [LARGE SCALE GENOMIC DNA]</scope>
    <source>
        <strain evidence="2 3">Bd21</strain>
    </source>
</reference>
<dbReference type="EMBL" id="CM000882">
    <property type="protein sequence ID" value="KQJ95068.1"/>
    <property type="molecule type" value="Genomic_DNA"/>
</dbReference>
<dbReference type="Gramene" id="KQJ95068">
    <property type="protein sequence ID" value="KQJ95068"/>
    <property type="gene ID" value="BRADI_3g15033v3"/>
</dbReference>
<evidence type="ECO:0000256" key="1">
    <source>
        <dbReference type="SAM" id="MobiDB-lite"/>
    </source>
</evidence>
<dbReference type="EnsemblPlants" id="KQJ95068">
    <property type="protein sequence ID" value="KQJ95068"/>
    <property type="gene ID" value="BRADI_3g15033v3"/>
</dbReference>
<evidence type="ECO:0000313" key="2">
    <source>
        <dbReference type="EMBL" id="KQJ95068.1"/>
    </source>
</evidence>
<protein>
    <submittedName>
        <fullName evidence="2 3">Uncharacterized protein</fullName>
    </submittedName>
</protein>
<reference evidence="3" key="3">
    <citation type="submission" date="2018-08" db="UniProtKB">
        <authorList>
            <consortium name="EnsemblPlants"/>
        </authorList>
    </citation>
    <scope>IDENTIFICATION</scope>
    <source>
        <strain evidence="3">cv. Bd21</strain>
    </source>
</reference>
<dbReference type="AlphaFoldDB" id="A0A0Q3F9Y5"/>
<keyword evidence="4" id="KW-1185">Reference proteome</keyword>
<proteinExistence type="predicted"/>
<dbReference type="InParanoid" id="A0A0Q3F9Y5"/>
<accession>A0A0Q3F9Y5</accession>
<gene>
    <name evidence="2" type="ORF">BRADI_3g15033v3</name>
</gene>
<dbReference type="Proteomes" id="UP000008810">
    <property type="component" value="Chromosome 3"/>
</dbReference>
<evidence type="ECO:0000313" key="3">
    <source>
        <dbReference type="EnsemblPlants" id="KQJ95068"/>
    </source>
</evidence>